<dbReference type="AlphaFoldDB" id="A0A0V1L7G8"/>
<organism evidence="1 2">
    <name type="scientific">Trichinella nativa</name>
    <dbReference type="NCBI Taxonomy" id="6335"/>
    <lineage>
        <taxon>Eukaryota</taxon>
        <taxon>Metazoa</taxon>
        <taxon>Ecdysozoa</taxon>
        <taxon>Nematoda</taxon>
        <taxon>Enoplea</taxon>
        <taxon>Dorylaimia</taxon>
        <taxon>Trichinellida</taxon>
        <taxon>Trichinellidae</taxon>
        <taxon>Trichinella</taxon>
    </lineage>
</organism>
<dbReference type="Proteomes" id="UP000054721">
    <property type="component" value="Unassembled WGS sequence"/>
</dbReference>
<protein>
    <submittedName>
        <fullName evidence="1">Uncharacterized protein</fullName>
    </submittedName>
</protein>
<evidence type="ECO:0000313" key="2">
    <source>
        <dbReference type="Proteomes" id="UP000054721"/>
    </source>
</evidence>
<name>A0A0V1L7G8_9BILA</name>
<reference evidence="1 2" key="1">
    <citation type="submission" date="2015-05" db="EMBL/GenBank/DDBJ databases">
        <title>Evolution of Trichinella species and genotypes.</title>
        <authorList>
            <person name="Korhonen P.K."/>
            <person name="Edoardo P."/>
            <person name="Giuseppe L.R."/>
            <person name="Gasser R.B."/>
        </authorList>
    </citation>
    <scope>NUCLEOTIDE SEQUENCE [LARGE SCALE GENOMIC DNA]</scope>
    <source>
        <strain evidence="1">ISS10</strain>
    </source>
</reference>
<sequence>MGSSLAARNARHLRRRSKLPLAAGELPGFGPFDLRFAHGAVGHLAAPLQRPLLRVIRCQNCLRKKPLSGYRRRPLLTPTPGP</sequence>
<accession>A0A0V1L7G8</accession>
<proteinExistence type="predicted"/>
<evidence type="ECO:0000313" key="1">
    <source>
        <dbReference type="EMBL" id="KRZ55366.1"/>
    </source>
</evidence>
<comment type="caution">
    <text evidence="1">The sequence shown here is derived from an EMBL/GenBank/DDBJ whole genome shotgun (WGS) entry which is preliminary data.</text>
</comment>
<keyword evidence="2" id="KW-1185">Reference proteome</keyword>
<gene>
    <name evidence="1" type="ORF">T02_7556</name>
</gene>
<dbReference type="EMBL" id="JYDW01000116">
    <property type="protein sequence ID" value="KRZ55366.1"/>
    <property type="molecule type" value="Genomic_DNA"/>
</dbReference>